<evidence type="ECO:0000256" key="4">
    <source>
        <dbReference type="ARBA" id="ARBA00022630"/>
    </source>
</evidence>
<evidence type="ECO:0000313" key="16">
    <source>
        <dbReference type="EMBL" id="PIP58410.1"/>
    </source>
</evidence>
<organism evidence="16 17">
    <name type="scientific">Candidatus Vogelbacteria bacterium CG22_combo_CG10-13_8_21_14_all_37_9</name>
    <dbReference type="NCBI Taxonomy" id="1975046"/>
    <lineage>
        <taxon>Bacteria</taxon>
        <taxon>Candidatus Vogeliibacteriota</taxon>
    </lineage>
</organism>
<keyword evidence="14" id="KW-0547">Nucleotide-binding</keyword>
<name>A0A2H0BMZ8_9BACT</name>
<evidence type="ECO:0000256" key="3">
    <source>
        <dbReference type="ARBA" id="ARBA00022555"/>
    </source>
</evidence>
<dbReference type="Pfam" id="PF01207">
    <property type="entry name" value="Dus"/>
    <property type="match status" value="1"/>
</dbReference>
<keyword evidence="3" id="KW-0820">tRNA-binding</keyword>
<feature type="binding site" evidence="14">
    <location>
        <position position="145"/>
    </location>
    <ligand>
        <name>FMN</name>
        <dbReference type="ChEBI" id="CHEBI:58210"/>
    </ligand>
</feature>
<evidence type="ECO:0000256" key="14">
    <source>
        <dbReference type="PIRSR" id="PIRSR006621-2"/>
    </source>
</evidence>
<dbReference type="InterPro" id="IPR001269">
    <property type="entry name" value="DUS_fam"/>
</dbReference>
<keyword evidence="6 12" id="KW-0819">tRNA processing</keyword>
<keyword evidence="5 12" id="KW-0288">FMN</keyword>
<evidence type="ECO:0000256" key="8">
    <source>
        <dbReference type="ARBA" id="ARBA00022884"/>
    </source>
</evidence>
<keyword evidence="7" id="KW-0521">NADP</keyword>
<feature type="binding site" evidence="14">
    <location>
        <position position="173"/>
    </location>
    <ligand>
        <name>FMN</name>
        <dbReference type="ChEBI" id="CHEBI:58210"/>
    </ligand>
</feature>
<keyword evidence="9 12" id="KW-0560">Oxidoreductase</keyword>
<evidence type="ECO:0000256" key="13">
    <source>
        <dbReference type="PIRSR" id="PIRSR006621-1"/>
    </source>
</evidence>
<evidence type="ECO:0000256" key="1">
    <source>
        <dbReference type="ARBA" id="ARBA00001917"/>
    </source>
</evidence>
<dbReference type="InterPro" id="IPR018517">
    <property type="entry name" value="tRNA_hU_synthase_CS"/>
</dbReference>
<comment type="cofactor">
    <cofactor evidence="1 12 14">
        <name>FMN</name>
        <dbReference type="ChEBI" id="CHEBI:58210"/>
    </cofactor>
</comment>
<comment type="catalytic activity">
    <reaction evidence="10">
        <text>a 5,6-dihydrouridine in tRNA + NADP(+) = a uridine in tRNA + NADPH + H(+)</text>
        <dbReference type="Rhea" id="RHEA:23624"/>
        <dbReference type="Rhea" id="RHEA-COMP:13339"/>
        <dbReference type="Rhea" id="RHEA-COMP:13887"/>
        <dbReference type="ChEBI" id="CHEBI:15378"/>
        <dbReference type="ChEBI" id="CHEBI:57783"/>
        <dbReference type="ChEBI" id="CHEBI:58349"/>
        <dbReference type="ChEBI" id="CHEBI:65315"/>
        <dbReference type="ChEBI" id="CHEBI:74443"/>
    </reaction>
</comment>
<keyword evidence="8" id="KW-0694">RNA-binding</keyword>
<keyword evidence="4 12" id="KW-0285">Flavoprotein</keyword>
<gene>
    <name evidence="16" type="ORF">COX02_00325</name>
</gene>
<dbReference type="PROSITE" id="PS01136">
    <property type="entry name" value="UPF0034"/>
    <property type="match status" value="1"/>
</dbReference>
<dbReference type="EC" id="1.3.1.-" evidence="12"/>
<feature type="active site" description="Proton donor" evidence="13">
    <location>
        <position position="105"/>
    </location>
</feature>
<dbReference type="PANTHER" id="PTHR11082:SF25">
    <property type="entry name" value="DUS-LIKE FMN-BINDING DOMAIN-CONTAINING PROTEIN"/>
    <property type="match status" value="1"/>
</dbReference>
<feature type="binding site" evidence="14">
    <location>
        <begin position="231"/>
        <end position="232"/>
    </location>
    <ligand>
        <name>FMN</name>
        <dbReference type="ChEBI" id="CHEBI:58210"/>
    </ligand>
</feature>
<reference evidence="16 17" key="1">
    <citation type="submission" date="2017-09" db="EMBL/GenBank/DDBJ databases">
        <title>Depth-based differentiation of microbial function through sediment-hosted aquifers and enrichment of novel symbionts in the deep terrestrial subsurface.</title>
        <authorList>
            <person name="Probst A.J."/>
            <person name="Ladd B."/>
            <person name="Jarett J.K."/>
            <person name="Geller-Mcgrath D.E."/>
            <person name="Sieber C.M."/>
            <person name="Emerson J.B."/>
            <person name="Anantharaman K."/>
            <person name="Thomas B.C."/>
            <person name="Malmstrom R."/>
            <person name="Stieglmeier M."/>
            <person name="Klingl A."/>
            <person name="Woyke T."/>
            <person name="Ryan C.M."/>
            <person name="Banfield J.F."/>
        </authorList>
    </citation>
    <scope>NUCLEOTIDE SEQUENCE [LARGE SCALE GENOMIC DNA]</scope>
    <source>
        <strain evidence="16">CG22_combo_CG10-13_8_21_14_all_37_9</strain>
    </source>
</reference>
<dbReference type="InterPro" id="IPR013785">
    <property type="entry name" value="Aldolase_TIM"/>
</dbReference>
<evidence type="ECO:0000256" key="5">
    <source>
        <dbReference type="ARBA" id="ARBA00022643"/>
    </source>
</evidence>
<dbReference type="CDD" id="cd02801">
    <property type="entry name" value="DUS_like_FMN"/>
    <property type="match status" value="1"/>
</dbReference>
<dbReference type="PANTHER" id="PTHR11082">
    <property type="entry name" value="TRNA-DIHYDROURIDINE SYNTHASE"/>
    <property type="match status" value="1"/>
</dbReference>
<dbReference type="Gene3D" id="3.20.20.70">
    <property type="entry name" value="Aldolase class I"/>
    <property type="match status" value="1"/>
</dbReference>
<dbReference type="SUPFAM" id="SSF51395">
    <property type="entry name" value="FMN-linked oxidoreductases"/>
    <property type="match status" value="1"/>
</dbReference>
<evidence type="ECO:0000256" key="2">
    <source>
        <dbReference type="ARBA" id="ARBA00002790"/>
    </source>
</evidence>
<evidence type="ECO:0000256" key="7">
    <source>
        <dbReference type="ARBA" id="ARBA00022857"/>
    </source>
</evidence>
<accession>A0A2H0BMZ8</accession>
<protein>
    <recommendedName>
        <fullName evidence="12">tRNA-dihydrouridine synthase</fullName>
        <ecNumber evidence="12">1.3.1.-</ecNumber>
    </recommendedName>
</protein>
<dbReference type="InterPro" id="IPR024036">
    <property type="entry name" value="tRNA-dHydroUridine_Synthase_C"/>
</dbReference>
<dbReference type="EMBL" id="PCSX01000008">
    <property type="protein sequence ID" value="PIP58410.1"/>
    <property type="molecule type" value="Genomic_DNA"/>
</dbReference>
<dbReference type="GO" id="GO:0017150">
    <property type="term" value="F:tRNA dihydrouridine synthase activity"/>
    <property type="evidence" value="ECO:0007669"/>
    <property type="project" value="InterPro"/>
</dbReference>
<evidence type="ECO:0000256" key="12">
    <source>
        <dbReference type="PIRNR" id="PIRNR006621"/>
    </source>
</evidence>
<evidence type="ECO:0000256" key="6">
    <source>
        <dbReference type="ARBA" id="ARBA00022694"/>
    </source>
</evidence>
<evidence type="ECO:0000313" key="17">
    <source>
        <dbReference type="Proteomes" id="UP000229334"/>
    </source>
</evidence>
<comment type="similarity">
    <text evidence="12">Belongs to the dus family.</text>
</comment>
<dbReference type="InterPro" id="IPR035587">
    <property type="entry name" value="DUS-like_FMN-bd"/>
</dbReference>
<evidence type="ECO:0000256" key="11">
    <source>
        <dbReference type="ARBA" id="ARBA00048802"/>
    </source>
</evidence>
<dbReference type="Gene3D" id="1.10.1200.80">
    <property type="entry name" value="Putative flavin oxidoreducatase, domain 2"/>
    <property type="match status" value="1"/>
</dbReference>
<proteinExistence type="inferred from homology"/>
<sequence length="364" mass="39846">MSKNIWEQLKKPIVVLAPMYDVTDSAYRQIIADFGMPDLFFTEFVSADGLASSAGREKLLREFYFSDQEKPIIAQIFGSNPATIESASRLASTMGFAGVDINMGCPDRSVLRQGSGASLIKTPALAQELILAAKRGAGDLPVSVKTRIGTTKNELEKWLPALLEAKPSAITIHFRTTKELSKVPANWDLAPRAVELAKGSGVLILGNGDIKTVAEAISIAKKTGLDGVMIGRGIFGSPWLFANLAHAKCGCQIEHPLWADSQVVRDNDCQIEHPPKTLAGEDISLELRLKTLIKHAQLFTKMYLPGEFNQVNFQGHTKSFAVMKKHFKAYVTGFPGANELRTALMEAENDTTVEKIIKDFLEAR</sequence>
<dbReference type="PIRSF" id="PIRSF006621">
    <property type="entry name" value="Dus"/>
    <property type="match status" value="1"/>
</dbReference>
<dbReference type="Proteomes" id="UP000229334">
    <property type="component" value="Unassembled WGS sequence"/>
</dbReference>
<dbReference type="GO" id="GO:0050660">
    <property type="term" value="F:flavin adenine dinucleotide binding"/>
    <property type="evidence" value="ECO:0007669"/>
    <property type="project" value="InterPro"/>
</dbReference>
<comment type="function">
    <text evidence="2 12">Catalyzes the synthesis of 5,6-dihydrouridine (D), a modified base found in the D-loop of most tRNAs, via the reduction of the C5-C6 double bond in target uridines.</text>
</comment>
<evidence type="ECO:0000256" key="9">
    <source>
        <dbReference type="ARBA" id="ARBA00023002"/>
    </source>
</evidence>
<feature type="domain" description="DUS-like FMN-binding" evidence="15">
    <location>
        <begin position="16"/>
        <end position="277"/>
    </location>
</feature>
<feature type="binding site" evidence="14">
    <location>
        <position position="75"/>
    </location>
    <ligand>
        <name>FMN</name>
        <dbReference type="ChEBI" id="CHEBI:58210"/>
    </ligand>
</feature>
<dbReference type="AlphaFoldDB" id="A0A2H0BMZ8"/>
<comment type="caution">
    <text evidence="16">The sequence shown here is derived from an EMBL/GenBank/DDBJ whole genome shotgun (WGS) entry which is preliminary data.</text>
</comment>
<dbReference type="GO" id="GO:0000049">
    <property type="term" value="F:tRNA binding"/>
    <property type="evidence" value="ECO:0007669"/>
    <property type="project" value="UniProtKB-KW"/>
</dbReference>
<comment type="catalytic activity">
    <reaction evidence="11">
        <text>a 5,6-dihydrouridine in tRNA + NAD(+) = a uridine in tRNA + NADH + H(+)</text>
        <dbReference type="Rhea" id="RHEA:54452"/>
        <dbReference type="Rhea" id="RHEA-COMP:13339"/>
        <dbReference type="Rhea" id="RHEA-COMP:13887"/>
        <dbReference type="ChEBI" id="CHEBI:15378"/>
        <dbReference type="ChEBI" id="CHEBI:57540"/>
        <dbReference type="ChEBI" id="CHEBI:57945"/>
        <dbReference type="ChEBI" id="CHEBI:65315"/>
        <dbReference type="ChEBI" id="CHEBI:74443"/>
    </reaction>
</comment>
<evidence type="ECO:0000256" key="10">
    <source>
        <dbReference type="ARBA" id="ARBA00048205"/>
    </source>
</evidence>
<evidence type="ECO:0000259" key="15">
    <source>
        <dbReference type="Pfam" id="PF01207"/>
    </source>
</evidence>